<dbReference type="HOGENOM" id="CLU_2797669_0_0_1"/>
<sequence>MEMHCIIHFRFFDIIHSIRVSLLFFIKSGDYIDQNISSADIIICCQLTDHSLCLLNMIEIVNSKMLNT</sequence>
<organism evidence="1">
    <name type="scientific">Zea mays</name>
    <name type="common">Maize</name>
    <dbReference type="NCBI Taxonomy" id="4577"/>
    <lineage>
        <taxon>Eukaryota</taxon>
        <taxon>Viridiplantae</taxon>
        <taxon>Streptophyta</taxon>
        <taxon>Embryophyta</taxon>
        <taxon>Tracheophyta</taxon>
        <taxon>Spermatophyta</taxon>
        <taxon>Magnoliopsida</taxon>
        <taxon>Liliopsida</taxon>
        <taxon>Poales</taxon>
        <taxon>Poaceae</taxon>
        <taxon>PACMAD clade</taxon>
        <taxon>Panicoideae</taxon>
        <taxon>Andropogonodae</taxon>
        <taxon>Andropogoneae</taxon>
        <taxon>Tripsacinae</taxon>
        <taxon>Zea</taxon>
    </lineage>
</organism>
<accession>B6SY56</accession>
<name>B6SY56_MAIZE</name>
<reference evidence="1" key="1">
    <citation type="journal article" date="2009" name="Plant Mol. Biol.">
        <title>Insights into corn genes derived from large-scale cDNA sequencing.</title>
        <authorList>
            <person name="Alexandrov N.N."/>
            <person name="Brover V.V."/>
            <person name="Freidin S."/>
            <person name="Troukhan M.E."/>
            <person name="Tatarinova T.V."/>
            <person name="Zhang H."/>
            <person name="Swaller T.J."/>
            <person name="Lu Y.P."/>
            <person name="Bouck J."/>
            <person name="Flavell R.B."/>
            <person name="Feldmann K.A."/>
        </authorList>
    </citation>
    <scope>NUCLEOTIDE SEQUENCE</scope>
</reference>
<dbReference type="EMBL" id="EU957671">
    <property type="protein sequence ID" value="ACG29789.1"/>
    <property type="molecule type" value="mRNA"/>
</dbReference>
<evidence type="ECO:0000313" key="1">
    <source>
        <dbReference type="EMBL" id="ACG29789.1"/>
    </source>
</evidence>
<proteinExistence type="evidence at transcript level"/>
<protein>
    <submittedName>
        <fullName evidence="1">Uncharacterized protein</fullName>
    </submittedName>
</protein>
<dbReference type="AlphaFoldDB" id="B6SY56"/>